<dbReference type="EMBL" id="SRYW01000001">
    <property type="protein sequence ID" value="TGY37089.1"/>
    <property type="molecule type" value="Genomic_DNA"/>
</dbReference>
<reference evidence="2 3" key="1">
    <citation type="submission" date="2019-04" db="EMBL/GenBank/DDBJ databases">
        <title>Microbes associate with the intestines of laboratory mice.</title>
        <authorList>
            <person name="Navarre W."/>
            <person name="Wong E."/>
            <person name="Huang K."/>
            <person name="Tropini C."/>
            <person name="Ng K."/>
            <person name="Yu B."/>
        </authorList>
    </citation>
    <scope>NUCLEOTIDE SEQUENCE [LARGE SCALE GENOMIC DNA]</scope>
    <source>
        <strain evidence="2 3">NM62_B4-13</strain>
    </source>
</reference>
<dbReference type="OrthoDB" id="6039288at2"/>
<gene>
    <name evidence="2" type="ORF">E5352_00550</name>
</gene>
<keyword evidence="1" id="KW-1133">Transmembrane helix</keyword>
<evidence type="ECO:0000313" key="3">
    <source>
        <dbReference type="Proteomes" id="UP000306631"/>
    </source>
</evidence>
<dbReference type="Proteomes" id="UP000306631">
    <property type="component" value="Unassembled WGS sequence"/>
</dbReference>
<accession>A0A4S2D661</accession>
<dbReference type="AlphaFoldDB" id="A0A4S2D661"/>
<dbReference type="Pfam" id="PF14316">
    <property type="entry name" value="DUF4381"/>
    <property type="match status" value="1"/>
</dbReference>
<evidence type="ECO:0000313" key="2">
    <source>
        <dbReference type="EMBL" id="TGY37089.1"/>
    </source>
</evidence>
<feature type="transmembrane region" description="Helical" evidence="1">
    <location>
        <begin position="25"/>
        <end position="44"/>
    </location>
</feature>
<comment type="caution">
    <text evidence="2">The sequence shown here is derived from an EMBL/GenBank/DDBJ whole genome shotgun (WGS) entry which is preliminary data.</text>
</comment>
<dbReference type="InterPro" id="IPR025489">
    <property type="entry name" value="DUF4381"/>
</dbReference>
<organism evidence="2 3">
    <name type="scientific">Stenotrophomonas maltophilia</name>
    <name type="common">Pseudomonas maltophilia</name>
    <name type="synonym">Xanthomonas maltophilia</name>
    <dbReference type="NCBI Taxonomy" id="40324"/>
    <lineage>
        <taxon>Bacteria</taxon>
        <taxon>Pseudomonadati</taxon>
        <taxon>Pseudomonadota</taxon>
        <taxon>Gammaproteobacteria</taxon>
        <taxon>Lysobacterales</taxon>
        <taxon>Lysobacteraceae</taxon>
        <taxon>Stenotrophomonas</taxon>
        <taxon>Stenotrophomonas maltophilia group</taxon>
    </lineage>
</organism>
<evidence type="ECO:0000256" key="1">
    <source>
        <dbReference type="SAM" id="Phobius"/>
    </source>
</evidence>
<name>A0A4S2D661_STEMA</name>
<proteinExistence type="predicted"/>
<keyword evidence="1" id="KW-0812">Transmembrane</keyword>
<protein>
    <submittedName>
        <fullName evidence="2">DUF4381 domain-containing protein</fullName>
    </submittedName>
</protein>
<keyword evidence="1" id="KW-0472">Membrane</keyword>
<sequence>MSTGGALPLRDVHLPPFPPLWPLPLGWWLVLGAVAVVLAGCWAWRAQRRRRRQRWLTLFDTRLADADGPAAEVAAIAELLRRAARHRQPGAELLDGAAWLAFLDPPGSRAFSGAAGTLLLDGMYRAQVDPTEVATLRALARERFLDLMVGGR</sequence>
<dbReference type="RefSeq" id="WP_136002985.1">
    <property type="nucleotide sequence ID" value="NZ_SRYW01000001.1"/>
</dbReference>